<protein>
    <submittedName>
        <fullName evidence="1">Uncharacterized protein</fullName>
    </submittedName>
</protein>
<reference evidence="1" key="1">
    <citation type="journal article" date="2023" name="Mol. Plant Microbe Interact.">
        <title>Elucidating the Obligate Nature and Biological Capacity of an Invasive Fungal Corn Pathogen.</title>
        <authorList>
            <person name="MacCready J.S."/>
            <person name="Roggenkamp E.M."/>
            <person name="Gdanetz K."/>
            <person name="Chilvers M.I."/>
        </authorList>
    </citation>
    <scope>NUCLEOTIDE SEQUENCE</scope>
    <source>
        <strain evidence="1">PM02</strain>
    </source>
</reference>
<comment type="caution">
    <text evidence="1">The sequence shown here is derived from an EMBL/GenBank/DDBJ whole genome shotgun (WGS) entry which is preliminary data.</text>
</comment>
<organism evidence="1 2">
    <name type="scientific">Phyllachora maydis</name>
    <dbReference type="NCBI Taxonomy" id="1825666"/>
    <lineage>
        <taxon>Eukaryota</taxon>
        <taxon>Fungi</taxon>
        <taxon>Dikarya</taxon>
        <taxon>Ascomycota</taxon>
        <taxon>Pezizomycotina</taxon>
        <taxon>Sordariomycetes</taxon>
        <taxon>Sordariomycetidae</taxon>
        <taxon>Phyllachorales</taxon>
        <taxon>Phyllachoraceae</taxon>
        <taxon>Phyllachora</taxon>
    </lineage>
</organism>
<evidence type="ECO:0000313" key="2">
    <source>
        <dbReference type="Proteomes" id="UP001217918"/>
    </source>
</evidence>
<dbReference type="EMBL" id="JAQQPM010000002">
    <property type="protein sequence ID" value="KAK2068777.1"/>
    <property type="molecule type" value="Genomic_DNA"/>
</dbReference>
<accession>A0AAD9MAB3</accession>
<keyword evidence="2" id="KW-1185">Reference proteome</keyword>
<sequence length="182" mass="20785">MNFIYISNINNKDNKNLIKGDTVKIRPRPYNRNPIVLLLVNRKKGELVDLDLDLKGAISPDPSNLNTEKPISIEIGPSKLEPYKSSSDKPIFAPKPIEVIAPNQPITNEPLDNSNLISEGDKMQLDYYKLLAKTSSYILSFIYKARKRVISKDSTPITYKQVLKLPRDERSKWLEAITKEFI</sequence>
<proteinExistence type="predicted"/>
<gene>
    <name evidence="1" type="ORF">P8C59_003398</name>
</gene>
<dbReference type="AlphaFoldDB" id="A0AAD9MAB3"/>
<dbReference type="Proteomes" id="UP001217918">
    <property type="component" value="Unassembled WGS sequence"/>
</dbReference>
<name>A0AAD9MAB3_9PEZI</name>
<evidence type="ECO:0000313" key="1">
    <source>
        <dbReference type="EMBL" id="KAK2068777.1"/>
    </source>
</evidence>